<dbReference type="SUPFAM" id="SSF57850">
    <property type="entry name" value="RING/U-box"/>
    <property type="match status" value="1"/>
</dbReference>
<dbReference type="CDD" id="cd16655">
    <property type="entry name" value="RING-Ubox_WDSUB1-like"/>
    <property type="match status" value="1"/>
</dbReference>
<keyword evidence="1" id="KW-0175">Coiled coil</keyword>
<protein>
    <submittedName>
        <fullName evidence="4">Ubox domain containing protein</fullName>
    </submittedName>
</protein>
<feature type="region of interest" description="Disordered" evidence="2">
    <location>
        <begin position="1"/>
        <end position="41"/>
    </location>
</feature>
<dbReference type="InterPro" id="IPR052748">
    <property type="entry name" value="ISR_Activator"/>
</dbReference>
<dbReference type="KEGG" id="acan:ACA1_062320"/>
<accession>L8GWW5</accession>
<dbReference type="InterPro" id="IPR003613">
    <property type="entry name" value="Ubox_domain"/>
</dbReference>
<sequence>MKGALPLMGNALSPRGQRAPLASLPPLRPSAPEASPVPGQVVNNDYLASFRGAADLSPEVSPLGSPISSPTNSPSRTAPDHLPDFGLARSSSSSETDAKKAAAPRPTPLLLPTSNCANSSPSSSSSTRPTPSSGGSSLKRPLLPVLPTGLKKPAKHTPILGLSSQTTPTTPTTTIPSRSSEASERRSNDGEHDRKRKHDARVGLSLPNALAFAAVSPKKARGGAVDSTKGSTPVPTAPPLPLVHKLAKAGGAPRRSWPASTITPASASASKPKADVGLARLARHIKQERFHEHDADQMDEEGGPDVRDVVEKLANTPAYAPSEHLMCPLLHEVMSDPVFAEDGFTYERSAIEDWIRRLLPPDRANDDVPVTGPNGDAISIAALRPNRFVQMAVERWQRRRKAMEALVTGADESMVARRLRSRLEQIHALQRNHFEKAQQLGQIELDLREVQRKEHEAGSAVAAKEELIAEKEARMCTIEAQLHELSRELEELRAIRGAEKQQLAPLQQEVDALRNQTSLLQHSGAALFCEAEEARAELNNVWAQSIACRAQLQEAKELTNEVQKVIEEHPEAAAGLRHKLELSAGDLGHLRQEIDDIQQQIAKELCRCSRVIAEEDPSRVEMLSRARALGSREARYLLGKYYMRCTDPGLKAPTHLHRCIPVAIALSSVARVAQAKAYSYLTRIAEPNAEQDEWATKAMYQLGLCHLYGIHTQADPSLAFCYFCNAADRGHARAQNMAGSFYDGIMSPAMPRDVELALGYFHKSAAQGYRPAQYNLAVLLLSDQARDEPKAFALFKELAESGEKESMLKLSWCYEEGRGGLRGGKALARESSRCEVKPANR</sequence>
<dbReference type="SMART" id="SM00504">
    <property type="entry name" value="Ubox"/>
    <property type="match status" value="1"/>
</dbReference>
<dbReference type="SMART" id="SM00671">
    <property type="entry name" value="SEL1"/>
    <property type="match status" value="3"/>
</dbReference>
<dbReference type="RefSeq" id="XP_004339503.1">
    <property type="nucleotide sequence ID" value="XM_004339455.1"/>
</dbReference>
<dbReference type="STRING" id="1257118.L8GWW5"/>
<dbReference type="EMBL" id="KB007974">
    <property type="protein sequence ID" value="ELR17490.1"/>
    <property type="molecule type" value="Genomic_DNA"/>
</dbReference>
<proteinExistence type="predicted"/>
<feature type="compositionally biased region" description="Polar residues" evidence="2">
    <location>
        <begin position="66"/>
        <end position="76"/>
    </location>
</feature>
<dbReference type="PROSITE" id="PS51698">
    <property type="entry name" value="U_BOX"/>
    <property type="match status" value="1"/>
</dbReference>
<feature type="coiled-coil region" evidence="1">
    <location>
        <begin position="548"/>
        <end position="607"/>
    </location>
</feature>
<dbReference type="Pfam" id="PF04564">
    <property type="entry name" value="U-box"/>
    <property type="match status" value="1"/>
</dbReference>
<feature type="compositionally biased region" description="Low complexity" evidence="2">
    <location>
        <begin position="166"/>
        <end position="180"/>
    </location>
</feature>
<dbReference type="GO" id="GO:0016567">
    <property type="term" value="P:protein ubiquitination"/>
    <property type="evidence" value="ECO:0007669"/>
    <property type="project" value="InterPro"/>
</dbReference>
<dbReference type="VEuPathDB" id="AmoebaDB:ACA1_062320"/>
<feature type="region of interest" description="Disordered" evidence="2">
    <location>
        <begin position="251"/>
        <end position="273"/>
    </location>
</feature>
<dbReference type="OrthoDB" id="272077at2759"/>
<feature type="compositionally biased region" description="Basic and acidic residues" evidence="2">
    <location>
        <begin position="181"/>
        <end position="193"/>
    </location>
</feature>
<dbReference type="PANTHER" id="PTHR45011:SF1">
    <property type="entry name" value="DAP3-BINDING CELL DEATH ENHANCER 1"/>
    <property type="match status" value="1"/>
</dbReference>
<gene>
    <name evidence="4" type="ORF">ACA1_062320</name>
</gene>
<dbReference type="InterPro" id="IPR013083">
    <property type="entry name" value="Znf_RING/FYVE/PHD"/>
</dbReference>
<reference evidence="4 5" key="1">
    <citation type="journal article" date="2013" name="Genome Biol.">
        <title>Genome of Acanthamoeba castellanii highlights extensive lateral gene transfer and early evolution of tyrosine kinase signaling.</title>
        <authorList>
            <person name="Clarke M."/>
            <person name="Lohan A.J."/>
            <person name="Liu B."/>
            <person name="Lagkouvardos I."/>
            <person name="Roy S."/>
            <person name="Zafar N."/>
            <person name="Bertelli C."/>
            <person name="Schilde C."/>
            <person name="Kianianmomeni A."/>
            <person name="Burglin T.R."/>
            <person name="Frech C."/>
            <person name="Turcotte B."/>
            <person name="Kopec K.O."/>
            <person name="Synnott J.M."/>
            <person name="Choo C."/>
            <person name="Paponov I."/>
            <person name="Finkler A."/>
            <person name="Soon Heng Tan C."/>
            <person name="Hutchins A.P."/>
            <person name="Weinmeier T."/>
            <person name="Rattei T."/>
            <person name="Chu J.S."/>
            <person name="Gimenez G."/>
            <person name="Irimia M."/>
            <person name="Rigden D.J."/>
            <person name="Fitzpatrick D.A."/>
            <person name="Lorenzo-Morales J."/>
            <person name="Bateman A."/>
            <person name="Chiu C.H."/>
            <person name="Tang P."/>
            <person name="Hegemann P."/>
            <person name="Fromm H."/>
            <person name="Raoult D."/>
            <person name="Greub G."/>
            <person name="Miranda-Saavedra D."/>
            <person name="Chen N."/>
            <person name="Nash P."/>
            <person name="Ginger M.L."/>
            <person name="Horn M."/>
            <person name="Schaap P."/>
            <person name="Caler L."/>
            <person name="Loftus B."/>
        </authorList>
    </citation>
    <scope>NUCLEOTIDE SEQUENCE [LARGE SCALE GENOMIC DNA]</scope>
    <source>
        <strain evidence="4 5">Neff</strain>
    </source>
</reference>
<dbReference type="AlphaFoldDB" id="L8GWW5"/>
<dbReference type="Pfam" id="PF08238">
    <property type="entry name" value="Sel1"/>
    <property type="match status" value="4"/>
</dbReference>
<evidence type="ECO:0000256" key="2">
    <source>
        <dbReference type="SAM" id="MobiDB-lite"/>
    </source>
</evidence>
<dbReference type="InterPro" id="IPR011990">
    <property type="entry name" value="TPR-like_helical_dom_sf"/>
</dbReference>
<evidence type="ECO:0000256" key="1">
    <source>
        <dbReference type="SAM" id="Coils"/>
    </source>
</evidence>
<evidence type="ECO:0000313" key="5">
    <source>
        <dbReference type="Proteomes" id="UP000011083"/>
    </source>
</evidence>
<evidence type="ECO:0000313" key="4">
    <source>
        <dbReference type="EMBL" id="ELR17490.1"/>
    </source>
</evidence>
<feature type="domain" description="U-box" evidence="3">
    <location>
        <begin position="320"/>
        <end position="403"/>
    </location>
</feature>
<keyword evidence="5" id="KW-1185">Reference proteome</keyword>
<dbReference type="GeneID" id="14917930"/>
<feature type="region of interest" description="Disordered" evidence="2">
    <location>
        <begin position="57"/>
        <end position="202"/>
    </location>
</feature>
<name>L8GWW5_ACACF</name>
<dbReference type="GO" id="GO:0004842">
    <property type="term" value="F:ubiquitin-protein transferase activity"/>
    <property type="evidence" value="ECO:0007669"/>
    <property type="project" value="InterPro"/>
</dbReference>
<dbReference type="PANTHER" id="PTHR45011">
    <property type="entry name" value="DAP3-BINDING CELL DEATH ENHANCER 1"/>
    <property type="match status" value="1"/>
</dbReference>
<feature type="region of interest" description="Disordered" evidence="2">
    <location>
        <begin position="221"/>
        <end position="240"/>
    </location>
</feature>
<feature type="compositionally biased region" description="Low complexity" evidence="2">
    <location>
        <begin position="18"/>
        <end position="36"/>
    </location>
</feature>
<dbReference type="Gene3D" id="3.30.40.10">
    <property type="entry name" value="Zinc/RING finger domain, C3HC4 (zinc finger)"/>
    <property type="match status" value="1"/>
</dbReference>
<dbReference type="Gene3D" id="1.25.40.10">
    <property type="entry name" value="Tetratricopeptide repeat domain"/>
    <property type="match status" value="2"/>
</dbReference>
<feature type="compositionally biased region" description="Low complexity" evidence="2">
    <location>
        <begin position="101"/>
        <end position="137"/>
    </location>
</feature>
<feature type="compositionally biased region" description="Low complexity" evidence="2">
    <location>
        <begin position="256"/>
        <end position="271"/>
    </location>
</feature>
<dbReference type="Proteomes" id="UP000011083">
    <property type="component" value="Unassembled WGS sequence"/>
</dbReference>
<evidence type="ECO:0000259" key="3">
    <source>
        <dbReference type="PROSITE" id="PS51698"/>
    </source>
</evidence>
<dbReference type="SUPFAM" id="SSF81901">
    <property type="entry name" value="HCP-like"/>
    <property type="match status" value="1"/>
</dbReference>
<dbReference type="InterPro" id="IPR006597">
    <property type="entry name" value="Sel1-like"/>
</dbReference>
<organism evidence="4 5">
    <name type="scientific">Acanthamoeba castellanii (strain ATCC 30010 / Neff)</name>
    <dbReference type="NCBI Taxonomy" id="1257118"/>
    <lineage>
        <taxon>Eukaryota</taxon>
        <taxon>Amoebozoa</taxon>
        <taxon>Discosea</taxon>
        <taxon>Longamoebia</taxon>
        <taxon>Centramoebida</taxon>
        <taxon>Acanthamoebidae</taxon>
        <taxon>Acanthamoeba</taxon>
    </lineage>
</organism>